<dbReference type="GO" id="GO:0046872">
    <property type="term" value="F:metal ion binding"/>
    <property type="evidence" value="ECO:0007669"/>
    <property type="project" value="UniProtKB-KW"/>
</dbReference>
<protein>
    <submittedName>
        <fullName evidence="4">Sir2 silent information regulator family NAD-dependent deacetylase</fullName>
    </submittedName>
</protein>
<feature type="binding site" evidence="2">
    <location>
        <position position="142"/>
    </location>
    <ligand>
        <name>Zn(2+)</name>
        <dbReference type="ChEBI" id="CHEBI:29105"/>
    </ligand>
</feature>
<dbReference type="GO" id="GO:0017136">
    <property type="term" value="F:histone deacetylase activity, NAD-dependent"/>
    <property type="evidence" value="ECO:0007669"/>
    <property type="project" value="TreeGrafter"/>
</dbReference>
<dbReference type="InterPro" id="IPR029035">
    <property type="entry name" value="DHS-like_NAD/FAD-binding_dom"/>
</dbReference>
<evidence type="ECO:0000259" key="3">
    <source>
        <dbReference type="PROSITE" id="PS50305"/>
    </source>
</evidence>
<name>A0A6N7XPL9_9ACTN</name>
<dbReference type="PROSITE" id="PS50305">
    <property type="entry name" value="SIRTUIN"/>
    <property type="match status" value="1"/>
</dbReference>
<comment type="caution">
    <text evidence="4">The sequence shown here is derived from an EMBL/GenBank/DDBJ whole genome shotgun (WGS) entry which is preliminary data.</text>
</comment>
<evidence type="ECO:0000256" key="1">
    <source>
        <dbReference type="ARBA" id="ARBA00023027"/>
    </source>
</evidence>
<dbReference type="PANTHER" id="PTHR11085:SF10">
    <property type="entry name" value="NAD-DEPENDENT PROTEIN DEACYLASE SIRTUIN-5, MITOCHONDRIAL-RELATED"/>
    <property type="match status" value="1"/>
</dbReference>
<feature type="binding site" evidence="2">
    <location>
        <position position="177"/>
    </location>
    <ligand>
        <name>Zn(2+)</name>
        <dbReference type="ChEBI" id="CHEBI:29105"/>
    </ligand>
</feature>
<dbReference type="AlphaFoldDB" id="A0A6N7XPL9"/>
<dbReference type="InterPro" id="IPR026590">
    <property type="entry name" value="Ssirtuin_cat_dom"/>
</dbReference>
<dbReference type="PANTHER" id="PTHR11085">
    <property type="entry name" value="NAD-DEPENDENT PROTEIN DEACYLASE SIRTUIN-5, MITOCHONDRIAL-RELATED"/>
    <property type="match status" value="1"/>
</dbReference>
<dbReference type="Gene3D" id="3.40.50.1220">
    <property type="entry name" value="TPP-binding domain"/>
    <property type="match status" value="1"/>
</dbReference>
<gene>
    <name evidence="4" type="ORF">FYJ68_07415</name>
</gene>
<accession>A0A6N7XPL9</accession>
<sequence>MSGSTGSFSESVDRVARAIERADAVLVGAGAGLSTAAGFHYSGPRFEKDFADFRDRFGITDMYAGGFYPFPDDETRWAWWSRMIWVNRYACPVGRPYQDLVRMLRGREYFVLTTNVDHQFQRAGVDRSRLFYTQGDYGLLQCPEPCHQATYDNEDLVRLMVRDQRDMRVPSELVPRCPRCGRVMVPNLRCDDTFVEDEGWHVALGRYQDFVAAHESGSVVLLELGVGANTPVIIKYPFWRMASQNPKATYVQVNMGETIAPSAIADQTVLVDGDAAEFLRELRGRLSGGENTDAA</sequence>
<dbReference type="SUPFAM" id="SSF52467">
    <property type="entry name" value="DHS-like NAD/FAD-binding domain"/>
    <property type="match status" value="1"/>
</dbReference>
<keyword evidence="2" id="KW-0479">Metal-binding</keyword>
<reference evidence="4 5" key="1">
    <citation type="submission" date="2019-08" db="EMBL/GenBank/DDBJ databases">
        <title>In-depth cultivation of the pig gut microbiome towards novel bacterial diversity and tailored functional studies.</title>
        <authorList>
            <person name="Wylensek D."/>
            <person name="Hitch T.C.A."/>
            <person name="Clavel T."/>
        </authorList>
    </citation>
    <scope>NUCLEOTIDE SEQUENCE [LARGE SCALE GENOMIC DNA]</scope>
    <source>
        <strain evidence="4 5">CA-Schmier-601-WT-1</strain>
    </source>
</reference>
<proteinExistence type="predicted"/>
<keyword evidence="2" id="KW-0862">Zinc</keyword>
<dbReference type="EMBL" id="VUNC01000005">
    <property type="protein sequence ID" value="MST72934.1"/>
    <property type="molecule type" value="Genomic_DNA"/>
</dbReference>
<dbReference type="Proteomes" id="UP000469325">
    <property type="component" value="Unassembled WGS sequence"/>
</dbReference>
<dbReference type="GO" id="GO:0070403">
    <property type="term" value="F:NAD+ binding"/>
    <property type="evidence" value="ECO:0007669"/>
    <property type="project" value="TreeGrafter"/>
</dbReference>
<keyword evidence="1" id="KW-0520">NAD</keyword>
<evidence type="ECO:0000256" key="2">
    <source>
        <dbReference type="PROSITE-ProRule" id="PRU00236"/>
    </source>
</evidence>
<feature type="domain" description="Deacetylase sirtuin-type" evidence="3">
    <location>
        <begin position="5"/>
        <end position="290"/>
    </location>
</feature>
<evidence type="ECO:0000313" key="5">
    <source>
        <dbReference type="Proteomes" id="UP000469325"/>
    </source>
</evidence>
<evidence type="ECO:0000313" key="4">
    <source>
        <dbReference type="EMBL" id="MST72934.1"/>
    </source>
</evidence>
<comment type="caution">
    <text evidence="2">Lacks conserved residue(s) required for the propagation of feature annotation.</text>
</comment>
<organism evidence="4 5">
    <name type="scientific">Olsenella porci</name>
    <dbReference type="NCBI Taxonomy" id="2652279"/>
    <lineage>
        <taxon>Bacteria</taxon>
        <taxon>Bacillati</taxon>
        <taxon>Actinomycetota</taxon>
        <taxon>Coriobacteriia</taxon>
        <taxon>Coriobacteriales</taxon>
        <taxon>Atopobiaceae</taxon>
        <taxon>Olsenella</taxon>
    </lineage>
</organism>
<keyword evidence="5" id="KW-1185">Reference proteome</keyword>
<dbReference type="InterPro" id="IPR050134">
    <property type="entry name" value="NAD-dep_sirtuin_deacylases"/>
</dbReference>
<feature type="binding site" evidence="2">
    <location>
        <position position="180"/>
    </location>
    <ligand>
        <name>Zn(2+)</name>
        <dbReference type="ChEBI" id="CHEBI:29105"/>
    </ligand>
</feature>
<feature type="binding site" evidence="2">
    <location>
        <position position="146"/>
    </location>
    <ligand>
        <name>Zn(2+)</name>
        <dbReference type="ChEBI" id="CHEBI:29105"/>
    </ligand>
</feature>